<dbReference type="SUPFAM" id="SSF48208">
    <property type="entry name" value="Six-hairpin glycosidases"/>
    <property type="match status" value="1"/>
</dbReference>
<dbReference type="Pfam" id="PF00723">
    <property type="entry name" value="Glyco_hydro_15"/>
    <property type="match status" value="1"/>
</dbReference>
<sequence>MPAARNEDAAPIEDAPTPIEDYALIADGRTGALISRGGDVDWFCPPRFDAPSVFGALLGDAEHGRWSLRPVDADAVPTRHYVEGTFELVTRWESEGGVVDVHDVMPVDTEEKIVPARADIVRRVVGIRGSVAMRTEVRMRFDYARALPWVRQTGTDDEPELRATAGPSAVVMRGVRFMAQDHAHAAEFTVAAGESRDLALTWFPSHLHPPAPLDADRALAATADLWREWSDTVTHDGPHREAVERSLLVLRALTNTDTGGIVAAPTTSLPEDFGGSRNWDYRYVWLRDAALTLEVLITHGFLADAKRWRNWLLRAVAGDAAQVQIMYGIAGERDLAERELGSLPGYGGAAPVRIGNGAVDQYQGDVIGEVLVALEAARLAGLDETEFSWPLQRALIERVIAGIDTADNGIWEIRGTPRFFTHSRVMMWAALDRGVRAVRDHGLDGDAERWARIRDRLRAEIEERGVQRGGGYFVQHYGTDAVDASLLVLPQVGFCDADDPRMLATVEEMERTLLRDGLLLRYRTGSGVDGLAGDEHPFVACSFWLVEQYAASGRRADAKALMARLVGYANDVGLLSEEYDPRARRQAGNTPQALSHLTLVRAADALAGHSGRAADRH</sequence>
<dbReference type="InterPro" id="IPR008928">
    <property type="entry name" value="6-hairpin_glycosidase_sf"/>
</dbReference>
<dbReference type="EMBL" id="JACCBH010000001">
    <property type="protein sequence ID" value="NYD54665.1"/>
    <property type="molecule type" value="Genomic_DNA"/>
</dbReference>
<dbReference type="AlphaFoldDB" id="A0A7Y9EX60"/>
<comment type="caution">
    <text evidence="3">The sequence shown here is derived from an EMBL/GenBank/DDBJ whole genome shotgun (WGS) entry which is preliminary data.</text>
</comment>
<dbReference type="Gene3D" id="1.50.10.10">
    <property type="match status" value="1"/>
</dbReference>
<name>A0A7Y9EX60_9MICO</name>
<dbReference type="PANTHER" id="PTHR31616">
    <property type="entry name" value="TREHALASE"/>
    <property type="match status" value="1"/>
</dbReference>
<feature type="domain" description="GH15-like" evidence="1">
    <location>
        <begin position="237"/>
        <end position="603"/>
    </location>
</feature>
<evidence type="ECO:0000259" key="1">
    <source>
        <dbReference type="Pfam" id="PF00723"/>
    </source>
</evidence>
<dbReference type="Pfam" id="PF19291">
    <property type="entry name" value="TREH_N"/>
    <property type="match status" value="1"/>
</dbReference>
<evidence type="ECO:0000313" key="4">
    <source>
        <dbReference type="Proteomes" id="UP000552045"/>
    </source>
</evidence>
<evidence type="ECO:0000259" key="2">
    <source>
        <dbReference type="Pfam" id="PF19291"/>
    </source>
</evidence>
<organism evidence="3 4">
    <name type="scientific">Microbacterium pseudoresistens</name>
    <dbReference type="NCBI Taxonomy" id="640634"/>
    <lineage>
        <taxon>Bacteria</taxon>
        <taxon>Bacillati</taxon>
        <taxon>Actinomycetota</taxon>
        <taxon>Actinomycetes</taxon>
        <taxon>Micrococcales</taxon>
        <taxon>Microbacteriaceae</taxon>
        <taxon>Microbacterium</taxon>
    </lineage>
</organism>
<dbReference type="Proteomes" id="UP000552045">
    <property type="component" value="Unassembled WGS sequence"/>
</dbReference>
<dbReference type="GO" id="GO:0004553">
    <property type="term" value="F:hydrolase activity, hydrolyzing O-glycosyl compounds"/>
    <property type="evidence" value="ECO:0007669"/>
    <property type="project" value="TreeGrafter"/>
</dbReference>
<dbReference type="RefSeq" id="WP_179433151.1">
    <property type="nucleotide sequence ID" value="NZ_BAABLC010000001.1"/>
</dbReference>
<gene>
    <name evidence="3" type="ORF">BKA02_001720</name>
</gene>
<reference evidence="3 4" key="1">
    <citation type="submission" date="2020-07" db="EMBL/GenBank/DDBJ databases">
        <title>Sequencing the genomes of 1000 actinobacteria strains.</title>
        <authorList>
            <person name="Klenk H.-P."/>
        </authorList>
    </citation>
    <scope>NUCLEOTIDE SEQUENCE [LARGE SCALE GENOMIC DNA]</scope>
    <source>
        <strain evidence="3 4">DSM 22185</strain>
    </source>
</reference>
<dbReference type="InterPro" id="IPR011613">
    <property type="entry name" value="GH15-like"/>
</dbReference>
<evidence type="ECO:0000313" key="3">
    <source>
        <dbReference type="EMBL" id="NYD54665.1"/>
    </source>
</evidence>
<dbReference type="InterPro" id="IPR012341">
    <property type="entry name" value="6hp_glycosidase-like_sf"/>
</dbReference>
<accession>A0A7Y9EX60</accession>
<dbReference type="InterPro" id="IPR045582">
    <property type="entry name" value="Trehalase-like_N"/>
</dbReference>
<dbReference type="PANTHER" id="PTHR31616:SF0">
    <property type="entry name" value="GLUCAN 1,4-ALPHA-GLUCOSIDASE"/>
    <property type="match status" value="1"/>
</dbReference>
<protein>
    <submittedName>
        <fullName evidence="3">GH15 family glucan-1,4-alpha-glucosidase</fullName>
    </submittedName>
</protein>
<dbReference type="GO" id="GO:0005975">
    <property type="term" value="P:carbohydrate metabolic process"/>
    <property type="evidence" value="ECO:0007669"/>
    <property type="project" value="InterPro"/>
</dbReference>
<keyword evidence="4" id="KW-1185">Reference proteome</keyword>
<proteinExistence type="predicted"/>
<feature type="domain" description="Trehalase-like N-terminal" evidence="2">
    <location>
        <begin position="15"/>
        <end position="184"/>
    </location>
</feature>